<sequence length="127" mass="13246">MSLSVCLRRACVPVLLALLCAAGSAALDAGDARAASALSPRHSGLEPPGGPKPIEGLPAMGNAGNTTERGMGYTDAYGRPLKDYGPEEVKPRKRPRGGAYGTYGRKQSRPLPDPDADTPGKPAWDFN</sequence>
<dbReference type="Proteomes" id="UP000186323">
    <property type="component" value="Chromosome I"/>
</dbReference>
<feature type="signal peptide" evidence="2">
    <location>
        <begin position="1"/>
        <end position="25"/>
    </location>
</feature>
<feature type="region of interest" description="Disordered" evidence="1">
    <location>
        <begin position="31"/>
        <end position="127"/>
    </location>
</feature>
<dbReference type="KEGG" id="dpg:DESPIGER_2348"/>
<feature type="compositionally biased region" description="Basic and acidic residues" evidence="1">
    <location>
        <begin position="80"/>
        <end position="90"/>
    </location>
</feature>
<feature type="chain" id="PRO_5012611247" description="Translation initiation factor IF-2" evidence="2">
    <location>
        <begin position="26"/>
        <end position="127"/>
    </location>
</feature>
<dbReference type="AlphaFoldDB" id="A0A1K1LHK1"/>
<evidence type="ECO:0008006" key="5">
    <source>
        <dbReference type="Google" id="ProtNLM"/>
    </source>
</evidence>
<gene>
    <name evidence="3" type="ORF">DESPIGER_2348</name>
</gene>
<proteinExistence type="predicted"/>
<accession>A0A1K1LHK1</accession>
<reference evidence="4" key="1">
    <citation type="submission" date="2016-10" db="EMBL/GenBank/DDBJ databases">
        <authorList>
            <person name="Wegmann U."/>
        </authorList>
    </citation>
    <scope>NUCLEOTIDE SEQUENCE [LARGE SCALE GENOMIC DNA]</scope>
</reference>
<evidence type="ECO:0000313" key="3">
    <source>
        <dbReference type="EMBL" id="SFV74170.1"/>
    </source>
</evidence>
<evidence type="ECO:0000256" key="2">
    <source>
        <dbReference type="SAM" id="SignalP"/>
    </source>
</evidence>
<evidence type="ECO:0000313" key="4">
    <source>
        <dbReference type="Proteomes" id="UP000186323"/>
    </source>
</evidence>
<name>A0A1K1LHK1_9BACT</name>
<dbReference type="RefSeq" id="WP_072336889.1">
    <property type="nucleotide sequence ID" value="NZ_CALJDE010000044.1"/>
</dbReference>
<dbReference type="EMBL" id="LT630450">
    <property type="protein sequence ID" value="SFV74170.1"/>
    <property type="molecule type" value="Genomic_DNA"/>
</dbReference>
<keyword evidence="2" id="KW-0732">Signal</keyword>
<keyword evidence="4" id="KW-1185">Reference proteome</keyword>
<organism evidence="3 4">
    <name type="scientific">Desulfovibrio piger</name>
    <dbReference type="NCBI Taxonomy" id="901"/>
    <lineage>
        <taxon>Bacteria</taxon>
        <taxon>Pseudomonadati</taxon>
        <taxon>Thermodesulfobacteriota</taxon>
        <taxon>Desulfovibrionia</taxon>
        <taxon>Desulfovibrionales</taxon>
        <taxon>Desulfovibrionaceae</taxon>
        <taxon>Desulfovibrio</taxon>
    </lineage>
</organism>
<evidence type="ECO:0000256" key="1">
    <source>
        <dbReference type="SAM" id="MobiDB-lite"/>
    </source>
</evidence>
<protein>
    <recommendedName>
        <fullName evidence="5">Translation initiation factor IF-2</fullName>
    </recommendedName>
</protein>